<name>A0ABW0A5G3_9ACTN</name>
<comment type="caution">
    <text evidence="1">The sequence shown here is derived from an EMBL/GenBank/DDBJ whole genome shotgun (WGS) entry which is preliminary data.</text>
</comment>
<protein>
    <submittedName>
        <fullName evidence="1">Uncharacterized protein</fullName>
    </submittedName>
</protein>
<evidence type="ECO:0000313" key="2">
    <source>
        <dbReference type="Proteomes" id="UP001596222"/>
    </source>
</evidence>
<dbReference type="RefSeq" id="WP_382049113.1">
    <property type="nucleotide sequence ID" value="NZ_JBHSKJ010000022.1"/>
</dbReference>
<accession>A0ABW0A5G3</accession>
<dbReference type="Proteomes" id="UP001596222">
    <property type="component" value="Unassembled WGS sequence"/>
</dbReference>
<reference evidence="2" key="1">
    <citation type="journal article" date="2019" name="Int. J. Syst. Evol. Microbiol.">
        <title>The Global Catalogue of Microorganisms (GCM) 10K type strain sequencing project: providing services to taxonomists for standard genome sequencing and annotation.</title>
        <authorList>
            <consortium name="The Broad Institute Genomics Platform"/>
            <consortium name="The Broad Institute Genome Sequencing Center for Infectious Disease"/>
            <person name="Wu L."/>
            <person name="Ma J."/>
        </authorList>
    </citation>
    <scope>NUCLEOTIDE SEQUENCE [LARGE SCALE GENOMIC DNA]</scope>
    <source>
        <strain evidence="2">CGMCC 4.1641</strain>
    </source>
</reference>
<evidence type="ECO:0000313" key="1">
    <source>
        <dbReference type="EMBL" id="MFC5148938.1"/>
    </source>
</evidence>
<dbReference type="EMBL" id="JBHSKJ010000022">
    <property type="protein sequence ID" value="MFC5148938.1"/>
    <property type="molecule type" value="Genomic_DNA"/>
</dbReference>
<organism evidence="1 2">
    <name type="scientific">Streptomyces aureoversilis</name>
    <dbReference type="NCBI Taxonomy" id="67277"/>
    <lineage>
        <taxon>Bacteria</taxon>
        <taxon>Bacillati</taxon>
        <taxon>Actinomycetota</taxon>
        <taxon>Actinomycetes</taxon>
        <taxon>Kitasatosporales</taxon>
        <taxon>Streptomycetaceae</taxon>
        <taxon>Streptomyces</taxon>
    </lineage>
</organism>
<keyword evidence="2" id="KW-1185">Reference proteome</keyword>
<sequence length="294" mass="33043">MLLTDPDGHTAIALDAETARRTLEESPRYLLGTVTAHTGDLPLASVELNRTVRSVIVWEDGLAVKGLLLPPAHTSTEELQKPWELRNYVTPEEEALHRARREWVAALPRRYEATERLLRTVVDAVNFPALNPEVWAGWVDATSVDSELADSRQTARALEADTILRRELSMTRHTVHADGEHHVWVIVEALRFEGAPTLYSSKHWVYGHEAQARDRLEELTDGLPPMVMVAEAAGLLGTTRDALAQAIARAKRNPAAYSARPRLPIPLTLDRTDWYDPRDLTAWWQGRPGRGRRS</sequence>
<proteinExistence type="predicted"/>
<gene>
    <name evidence="1" type="ORF">ACFPP6_30170</name>
</gene>